<feature type="region of interest" description="Disordered" evidence="2">
    <location>
        <begin position="81"/>
        <end position="116"/>
    </location>
</feature>
<feature type="coiled-coil region" evidence="1">
    <location>
        <begin position="3"/>
        <end position="30"/>
    </location>
</feature>
<dbReference type="OrthoDB" id="10117879at2759"/>
<accession>A0A8J9W5Y6</accession>
<reference evidence="3" key="1">
    <citation type="submission" date="2022-01" db="EMBL/GenBank/DDBJ databases">
        <authorList>
            <person name="Braso-Vives M."/>
        </authorList>
    </citation>
    <scope>NUCLEOTIDE SEQUENCE</scope>
</reference>
<protein>
    <submittedName>
        <fullName evidence="3">Hypp6154 protein</fullName>
    </submittedName>
</protein>
<dbReference type="EMBL" id="OV696696">
    <property type="protein sequence ID" value="CAH1240881.1"/>
    <property type="molecule type" value="Genomic_DNA"/>
</dbReference>
<evidence type="ECO:0000313" key="3">
    <source>
        <dbReference type="EMBL" id="CAH1240881.1"/>
    </source>
</evidence>
<keyword evidence="4" id="KW-1185">Reference proteome</keyword>
<organism evidence="3 4">
    <name type="scientific">Branchiostoma lanceolatum</name>
    <name type="common">Common lancelet</name>
    <name type="synonym">Amphioxus lanceolatum</name>
    <dbReference type="NCBI Taxonomy" id="7740"/>
    <lineage>
        <taxon>Eukaryota</taxon>
        <taxon>Metazoa</taxon>
        <taxon>Chordata</taxon>
        <taxon>Cephalochordata</taxon>
        <taxon>Leptocardii</taxon>
        <taxon>Amphioxiformes</taxon>
        <taxon>Branchiostomatidae</taxon>
        <taxon>Branchiostoma</taxon>
    </lineage>
</organism>
<keyword evidence="1" id="KW-0175">Coiled coil</keyword>
<evidence type="ECO:0000256" key="1">
    <source>
        <dbReference type="SAM" id="Coils"/>
    </source>
</evidence>
<dbReference type="AlphaFoldDB" id="A0A8J9W5Y6"/>
<dbReference type="Proteomes" id="UP000838412">
    <property type="component" value="Chromosome 11"/>
</dbReference>
<evidence type="ECO:0000313" key="4">
    <source>
        <dbReference type="Proteomes" id="UP000838412"/>
    </source>
</evidence>
<sequence>MSMTGLQKRKEELQAAIEEAELQREVEALEYGKPKEKRKRSRCERPTVTARIVILDDSPTPNRSVTDIPIPFDSAFTLPEPPCPSTSAAVETPVDPPQDDPEPAPPQTRSAYSKQKSATLESWNKVRDSLFETSVEMASPISYTCTICGMEEECLIFRCRECGPAAMFCIECLRNQHAEVNSFHMPEKW</sequence>
<proteinExistence type="predicted"/>
<gene>
    <name evidence="3" type="primary">Hypp6154</name>
    <name evidence="3" type="ORF">BLAG_LOCUS4696</name>
</gene>
<evidence type="ECO:0000256" key="2">
    <source>
        <dbReference type="SAM" id="MobiDB-lite"/>
    </source>
</evidence>
<name>A0A8J9W5Y6_BRALA</name>